<accession>A0A812F3Z4</accession>
<dbReference type="Pfam" id="PF18822">
    <property type="entry name" value="CdvA"/>
    <property type="match status" value="1"/>
</dbReference>
<proteinExistence type="predicted"/>
<sequence length="315" mass="34648">MNKDEIEIIGKNVKDMYGTAVGKVIGTITDIDGSIQTVGIDCGLEGLKQVPFEQLVVQGDVVIYIPKWRLDAQRFLREKGLTIRRLKALIDIVSENDEMREDAEIIHEKYKSKLLSLEEAEKDISTRLSARLEALNEQLKSVKVLLFDAKVQFKSNEITESKYDLIKTHTGEIMEHIDHEKAEILNIQRRIADISLDGAQVQVNQREQIQHSAVSYLVTDTTAGQQVETPSVPSYVDETKIPETASASSQGAPQTADTTSAPEPVTAQPSAASSSAVQNKEVVAWRGAVAQSAPAVDSVSTPDAGTDWFTRMEAQ</sequence>
<dbReference type="InterPro" id="IPR041461">
    <property type="entry name" value="CdvA_CC"/>
</dbReference>
<evidence type="ECO:0000313" key="4">
    <source>
        <dbReference type="Proteomes" id="UP000655759"/>
    </source>
</evidence>
<dbReference type="AlphaFoldDB" id="A0A812F3Z4"/>
<feature type="domain" description="CdvA-like coiled-coil" evidence="2">
    <location>
        <begin position="84"/>
        <end position="203"/>
    </location>
</feature>
<reference evidence="3" key="1">
    <citation type="submission" date="2021-02" db="EMBL/GenBank/DDBJ databases">
        <authorList>
            <person name="Han P."/>
        </authorList>
    </citation>
    <scope>NUCLEOTIDE SEQUENCE</scope>
    <source>
        <strain evidence="3">Candidatus Nitrosotenuis uzonensis 5A</strain>
    </source>
</reference>
<dbReference type="Proteomes" id="UP000655759">
    <property type="component" value="Unassembled WGS sequence"/>
</dbReference>
<evidence type="ECO:0000313" key="3">
    <source>
        <dbReference type="EMBL" id="CAE6501131.1"/>
    </source>
</evidence>
<dbReference type="RefSeq" id="WP_205100446.1">
    <property type="nucleotide sequence ID" value="NZ_CAJNAQ010000005.1"/>
</dbReference>
<feature type="region of interest" description="Disordered" evidence="1">
    <location>
        <begin position="244"/>
        <end position="278"/>
    </location>
</feature>
<protein>
    <recommendedName>
        <fullName evidence="2">CdvA-like coiled-coil domain-containing protein</fullName>
    </recommendedName>
</protein>
<evidence type="ECO:0000259" key="2">
    <source>
        <dbReference type="Pfam" id="PF18822"/>
    </source>
</evidence>
<dbReference type="EMBL" id="CAJNAQ010000005">
    <property type="protein sequence ID" value="CAE6501131.1"/>
    <property type="molecule type" value="Genomic_DNA"/>
</dbReference>
<feature type="region of interest" description="Disordered" evidence="1">
    <location>
        <begin position="290"/>
        <end position="315"/>
    </location>
</feature>
<feature type="compositionally biased region" description="Polar residues" evidence="1">
    <location>
        <begin position="245"/>
        <end position="261"/>
    </location>
</feature>
<name>A0A812F3Z4_9ARCH</name>
<gene>
    <name evidence="3" type="ORF">NUZ5A_51118</name>
</gene>
<evidence type="ECO:0000256" key="1">
    <source>
        <dbReference type="SAM" id="MobiDB-lite"/>
    </source>
</evidence>
<organism evidence="3 4">
    <name type="scientific">Candidatus Nitrosotenuis uzonensis</name>
    <dbReference type="NCBI Taxonomy" id="1407055"/>
    <lineage>
        <taxon>Archaea</taxon>
        <taxon>Nitrososphaerota</taxon>
        <taxon>Candidatus Nitrosotenuis</taxon>
    </lineage>
</organism>
<comment type="caution">
    <text evidence="3">The sequence shown here is derived from an EMBL/GenBank/DDBJ whole genome shotgun (WGS) entry which is preliminary data.</text>
</comment>